<keyword evidence="1" id="KW-1133">Transmembrane helix</keyword>
<keyword evidence="3" id="KW-1185">Reference proteome</keyword>
<comment type="caution">
    <text evidence="2">The sequence shown here is derived from an EMBL/GenBank/DDBJ whole genome shotgun (WGS) entry which is preliminary data.</text>
</comment>
<feature type="transmembrane region" description="Helical" evidence="1">
    <location>
        <begin position="195"/>
        <end position="214"/>
    </location>
</feature>
<dbReference type="RefSeq" id="WP_171691228.1">
    <property type="nucleotide sequence ID" value="NZ_WHOC01000101.1"/>
</dbReference>
<feature type="transmembrane region" description="Helical" evidence="1">
    <location>
        <begin position="104"/>
        <end position="122"/>
    </location>
</feature>
<evidence type="ECO:0000313" key="2">
    <source>
        <dbReference type="EMBL" id="NOU88194.1"/>
    </source>
</evidence>
<evidence type="ECO:0000256" key="1">
    <source>
        <dbReference type="SAM" id="Phobius"/>
    </source>
</evidence>
<protein>
    <submittedName>
        <fullName evidence="2">DUF4184 family protein</fullName>
    </submittedName>
</protein>
<feature type="transmembrane region" description="Helical" evidence="1">
    <location>
        <begin position="158"/>
        <end position="175"/>
    </location>
</feature>
<organism evidence="2 3">
    <name type="scientific">Paenibacillus germinis</name>
    <dbReference type="NCBI Taxonomy" id="2654979"/>
    <lineage>
        <taxon>Bacteria</taxon>
        <taxon>Bacillati</taxon>
        <taxon>Bacillota</taxon>
        <taxon>Bacilli</taxon>
        <taxon>Bacillales</taxon>
        <taxon>Paenibacillaceae</taxon>
        <taxon>Paenibacillus</taxon>
    </lineage>
</organism>
<feature type="transmembrane region" description="Helical" evidence="1">
    <location>
        <begin position="52"/>
        <end position="74"/>
    </location>
</feature>
<sequence>MPFTFSHPAYAFPLKYLNPNHFSLTGLVLGSMAPDFEYFILLEPFRNIGHSLSGLLVQAIPLCIILGFIFHYIVKESLTLHLPSLFHLNQKAFNILGEWRMNSFKAWMIFVISVTVGFISHITTDACTHTDGYFVVHFSLLREVIFINLPLFKILQHSLSIIGILVILVVIAHSLYRSSPSMNEMPKVTMKQKLLFWFIVMINSVGITVAKLIITDSHNIIGILVVAPLSGLFLGLILSSLLSRIVKMRRNITRS</sequence>
<keyword evidence="1" id="KW-0472">Membrane</keyword>
<dbReference type="EMBL" id="WHOC01000101">
    <property type="protein sequence ID" value="NOU88194.1"/>
    <property type="molecule type" value="Genomic_DNA"/>
</dbReference>
<accession>A0ABX1Z7A2</accession>
<gene>
    <name evidence="2" type="ORF">GC102_20825</name>
</gene>
<evidence type="ECO:0000313" key="3">
    <source>
        <dbReference type="Proteomes" id="UP000658690"/>
    </source>
</evidence>
<proteinExistence type="predicted"/>
<dbReference type="InterPro" id="IPR025238">
    <property type="entry name" value="DUF4184"/>
</dbReference>
<name>A0ABX1Z7A2_9BACL</name>
<dbReference type="Pfam" id="PF13803">
    <property type="entry name" value="DUF4184"/>
    <property type="match status" value="1"/>
</dbReference>
<keyword evidence="1" id="KW-0812">Transmembrane</keyword>
<dbReference type="Proteomes" id="UP000658690">
    <property type="component" value="Unassembled WGS sequence"/>
</dbReference>
<reference evidence="2 3" key="1">
    <citation type="submission" date="2019-10" db="EMBL/GenBank/DDBJ databases">
        <title>Description of Paenibacillus choica sp. nov.</title>
        <authorList>
            <person name="Carlier A."/>
            <person name="Qi S."/>
        </authorList>
    </citation>
    <scope>NUCLEOTIDE SEQUENCE [LARGE SCALE GENOMIC DNA]</scope>
    <source>
        <strain evidence="2 3">LMG 31460</strain>
    </source>
</reference>
<feature type="transmembrane region" description="Helical" evidence="1">
    <location>
        <begin position="220"/>
        <end position="242"/>
    </location>
</feature>